<reference evidence="1" key="1">
    <citation type="submission" date="2018-07" db="EMBL/GenBank/DDBJ databases">
        <authorList>
            <person name="Cooley E.C."/>
            <person name="Clark T.L."/>
            <person name="Jones J.A."/>
            <person name="Dobies E."/>
            <person name="Saikali L.M."/>
            <person name="Crinzi E.A."/>
            <person name="Jog M.G."/>
            <person name="Patil T.A."/>
            <person name="Warner M.H."/>
            <person name="Garlena R.A."/>
            <person name="Russell D.A."/>
            <person name="Pope W.H."/>
            <person name="Jacobs-Sera D."/>
            <person name="Hatfull G.F."/>
        </authorList>
    </citation>
    <scope>NUCLEOTIDE SEQUENCE</scope>
</reference>
<dbReference type="Proteomes" id="UP000257597">
    <property type="component" value="Segment"/>
</dbReference>
<protein>
    <submittedName>
        <fullName evidence="1">Uncharacterized protein</fullName>
    </submittedName>
</protein>
<proteinExistence type="predicted"/>
<dbReference type="GeneID" id="54998108"/>
<keyword evidence="2" id="KW-1185">Reference proteome</keyword>
<accession>A0A345MIX4</accession>
<evidence type="ECO:0000313" key="1">
    <source>
        <dbReference type="EMBL" id="AXH70505.1"/>
    </source>
</evidence>
<name>A0A345MIX4_9CAUD</name>
<dbReference type="RefSeq" id="YP_009807232.1">
    <property type="nucleotide sequence ID" value="NC_048021.1"/>
</dbReference>
<gene>
    <name evidence="1" type="primary">118</name>
    <name evidence="1" type="ORF">SEA_DAREDEVIL_118</name>
</gene>
<dbReference type="KEGG" id="vg:54998108"/>
<evidence type="ECO:0000313" key="2">
    <source>
        <dbReference type="Proteomes" id="UP000257597"/>
    </source>
</evidence>
<dbReference type="EMBL" id="MH590603">
    <property type="protein sequence ID" value="AXH70505.1"/>
    <property type="molecule type" value="Genomic_DNA"/>
</dbReference>
<sequence>MPELPPDLPRDQARCIKCFAPINRWHGICANCTHGRPEDLPCLTTR</sequence>
<organism evidence="1 2">
    <name type="scientific">Gordonia phage Daredevil</name>
    <dbReference type="NCBI Taxonomy" id="2283286"/>
    <lineage>
        <taxon>Viruses</taxon>
        <taxon>Duplodnaviria</taxon>
        <taxon>Heunggongvirae</taxon>
        <taxon>Uroviricota</taxon>
        <taxon>Caudoviricetes</taxon>
        <taxon>Daredevilvirus</taxon>
        <taxon>Daredevilvirus daredevil</taxon>
    </lineage>
</organism>